<evidence type="ECO:0000313" key="3">
    <source>
        <dbReference type="Proteomes" id="UP000028006"/>
    </source>
</evidence>
<dbReference type="Pfam" id="PF04187">
    <property type="entry name" value="Cofac_haem_bdg"/>
    <property type="match status" value="1"/>
</dbReference>
<dbReference type="Gene3D" id="1.10.8.760">
    <property type="entry name" value="Haem-binding uptake, Tiki superfamily, ChaN, domain 2"/>
    <property type="match status" value="1"/>
</dbReference>
<feature type="domain" description="Haem-binding uptake Tiki superfamily ChaN" evidence="1">
    <location>
        <begin position="82"/>
        <end position="268"/>
    </location>
</feature>
<protein>
    <recommendedName>
        <fullName evidence="1">Haem-binding uptake Tiki superfamily ChaN domain-containing protein</fullName>
    </recommendedName>
</protein>
<dbReference type="Gene3D" id="3.40.50.11550">
    <property type="match status" value="1"/>
</dbReference>
<comment type="caution">
    <text evidence="2">The sequence shown here is derived from an EMBL/GenBank/DDBJ whole genome shotgun (WGS) entry which is preliminary data.</text>
</comment>
<accession>A0A081N1V6</accession>
<name>A0A081N1V6_9GAMM</name>
<organism evidence="2 3">
    <name type="scientific">Endozoicomonas montiporae</name>
    <dbReference type="NCBI Taxonomy" id="1027273"/>
    <lineage>
        <taxon>Bacteria</taxon>
        <taxon>Pseudomonadati</taxon>
        <taxon>Pseudomonadota</taxon>
        <taxon>Gammaproteobacteria</taxon>
        <taxon>Oceanospirillales</taxon>
        <taxon>Endozoicomonadaceae</taxon>
        <taxon>Endozoicomonas</taxon>
    </lineage>
</organism>
<dbReference type="AlphaFoldDB" id="A0A081N1V6"/>
<dbReference type="eggNOG" id="COG3016">
    <property type="taxonomic scope" value="Bacteria"/>
</dbReference>
<evidence type="ECO:0000259" key="1">
    <source>
        <dbReference type="Pfam" id="PF04187"/>
    </source>
</evidence>
<gene>
    <name evidence="2" type="ORF">GZ77_18005</name>
</gene>
<reference evidence="2 3" key="1">
    <citation type="submission" date="2014-06" db="EMBL/GenBank/DDBJ databases">
        <title>Whole Genome Sequences of Three Symbiotic Endozoicomonas Bacteria.</title>
        <authorList>
            <person name="Neave M.J."/>
            <person name="Apprill A."/>
            <person name="Voolstra C.R."/>
        </authorList>
    </citation>
    <scope>NUCLEOTIDE SEQUENCE [LARGE SCALE GENOMIC DNA]</scope>
    <source>
        <strain evidence="2 3">LMG 24815</strain>
    </source>
</reference>
<evidence type="ECO:0000313" key="2">
    <source>
        <dbReference type="EMBL" id="KEQ12429.1"/>
    </source>
</evidence>
<dbReference type="InterPro" id="IPR007314">
    <property type="entry name" value="Cofac_haem-bd_dom"/>
</dbReference>
<dbReference type="EMBL" id="JOKG01000004">
    <property type="protein sequence ID" value="KEQ12429.1"/>
    <property type="molecule type" value="Genomic_DNA"/>
</dbReference>
<proteinExistence type="predicted"/>
<dbReference type="Proteomes" id="UP000028006">
    <property type="component" value="Unassembled WGS sequence"/>
</dbReference>
<keyword evidence="3" id="KW-1185">Reference proteome</keyword>
<dbReference type="SUPFAM" id="SSF159501">
    <property type="entry name" value="EreA/ChaN-like"/>
    <property type="match status" value="1"/>
</dbReference>
<sequence length="330" mass="37804">MFLRRIIQNIIVQSSLFTDWPNAIRAGSKDRAMTKLTKICFVILAFTLAGCAQLSRDQEPSKPSAEIWDSSNKRWINETELAKGLQDARYIVVGELHQSRYLQNQLLNLLKTLNKEQWLEAVAMDSLQSKLNAEELTYLEQLEKQSPALHSRYKSLIEWLEQEEIPVIAAAVPMDKLQAMKDKEARKWLKAQTGKALSEQQMQQLRTIMSQSHPASKDNLEEKVDYLLAAQQLQDYFMARMLLAVKENSVLITRAFHARNDLGLAPYLKAGEPDAKVKSLLMISTDDDDEVQDELKAMSRQYDYIWLKHHGKSLMLAPAGDKVKQSEQQK</sequence>